<feature type="region of interest" description="Disordered" evidence="1">
    <location>
        <begin position="1"/>
        <end position="183"/>
    </location>
</feature>
<feature type="compositionally biased region" description="Polar residues" evidence="1">
    <location>
        <begin position="612"/>
        <end position="621"/>
    </location>
</feature>
<keyword evidence="3" id="KW-1185">Reference proteome</keyword>
<feature type="compositionally biased region" description="Low complexity" evidence="1">
    <location>
        <begin position="338"/>
        <end position="347"/>
    </location>
</feature>
<dbReference type="OrthoDB" id="3270652at2759"/>
<protein>
    <recommendedName>
        <fullName evidence="4">Zinc-finger domain-containing protein</fullName>
    </recommendedName>
</protein>
<feature type="compositionally biased region" description="Polar residues" evidence="1">
    <location>
        <begin position="703"/>
        <end position="735"/>
    </location>
</feature>
<feature type="compositionally biased region" description="Polar residues" evidence="1">
    <location>
        <begin position="514"/>
        <end position="529"/>
    </location>
</feature>
<dbReference type="EMBL" id="NBII01000007">
    <property type="protein sequence ID" value="PAV17058.1"/>
    <property type="molecule type" value="Genomic_DNA"/>
</dbReference>
<evidence type="ECO:0008006" key="4">
    <source>
        <dbReference type="Google" id="ProtNLM"/>
    </source>
</evidence>
<name>A0A286UBW5_9AGAM</name>
<feature type="region of interest" description="Disordered" evidence="1">
    <location>
        <begin position="365"/>
        <end position="390"/>
    </location>
</feature>
<sequence>MSSNSLHNSGPQSVATLPSNRGSADSALSSNPQSTQEGTLSASVSSLRALALSTLRTKRRREGTPSQQVPAKPTNPRDSAVPNSVFLDYGSETNDLPDSSQSLPSSSKDTSKDTKDNNQPSKPQAAEELREEGEISDEEAPSVPPTPPSSRETQKSRSHPQELSTSVISTPAMSSRKIYPQKSPQVVHGEYTTRNIVPSATTQPHNPWNGWIPSQNHVRPGLKMNMEQLNYTKELVLELLGWGVSPEYLVDCGLTREAVFYTFTELNLRLPKNLDLAGLVPIAVPTNTSLPVASAGEPLVSPVSGSQSKGDYSKAVFNHPLPPKPSTLSSPSQPPPESLSETPSVSTLNLSDMEAQRKLELQARKAVLASRKKKSTSSTPSKVEPLTTTSTDMATAVDDFLNSMLESTLSPTNSVNLPLKPKVLSGGVALGVSSSTSSNELNLSTSSTQDAMDVDLELIPGLGSSSRATNEGENQKTPIPEPIQDFKEYSTPNDTPSSESSSRSSMSREMSESTTMQPSLNAQPPNTNIPFGIHKRGTKRPVAMDFVDMDQNMSSSLRPSSFPVHPPFVRRKMASFAGLGRHIPRKCVIDVSDSEDESDDESDIAMEDSEILKSTHSSSEHSPAIPVSRPVSTRTYDSSPAPISRPASATTPELLQYEAERLKELIKKRELGRKKLNEKSRLATSTPTPPSGLLLVPLSESSTMSGLSVGTKQGDLDNSLQTSNRMGSTPTSDSCDQADEDAVMQALSGPLADSSAATPIDIKNHSLENRNTGEVVLTMEASEEKMNSDNIGNDQQCLPMKTTSDVSLAQVTSQEDSSVLFSPYHSPFSSYPLLQSRSRISANISFETHLPHSVSSFSSTSTLVPDVPSSTTRKLTIPDLRPLRDAVVSREISSDRQICQFEIPGGGVCHNKICTDMHLRDLEPNDSDTARFLLETMSSTLKPFSVSEIERLLSKTRQRLNGVSKTTSTSVIVQLEDIVMETVSALVGS</sequence>
<feature type="region of interest" description="Disordered" evidence="1">
    <location>
        <begin position="291"/>
        <end position="347"/>
    </location>
</feature>
<reference evidence="2 3" key="1">
    <citation type="journal article" date="2017" name="Mol. Ecol.">
        <title>Comparative and population genomic landscape of Phellinus noxius: A hypervariable fungus causing root rot in trees.</title>
        <authorList>
            <person name="Chung C.L."/>
            <person name="Lee T.J."/>
            <person name="Akiba M."/>
            <person name="Lee H.H."/>
            <person name="Kuo T.H."/>
            <person name="Liu D."/>
            <person name="Ke H.M."/>
            <person name="Yokoi T."/>
            <person name="Roa M.B."/>
            <person name="Lu M.J."/>
            <person name="Chang Y.Y."/>
            <person name="Ann P.J."/>
            <person name="Tsai J.N."/>
            <person name="Chen C.Y."/>
            <person name="Tzean S.S."/>
            <person name="Ota Y."/>
            <person name="Hattori T."/>
            <person name="Sahashi N."/>
            <person name="Liou R.F."/>
            <person name="Kikuchi T."/>
            <person name="Tsai I.J."/>
        </authorList>
    </citation>
    <scope>NUCLEOTIDE SEQUENCE [LARGE SCALE GENOMIC DNA]</scope>
    <source>
        <strain evidence="2 3">FFPRI411160</strain>
    </source>
</reference>
<feature type="compositionally biased region" description="Low complexity" evidence="1">
    <location>
        <begin position="497"/>
        <end position="508"/>
    </location>
</feature>
<feature type="compositionally biased region" description="Acidic residues" evidence="1">
    <location>
        <begin position="129"/>
        <end position="140"/>
    </location>
</feature>
<dbReference type="AlphaFoldDB" id="A0A286UBW5"/>
<feature type="region of interest" description="Disordered" evidence="1">
    <location>
        <begin position="461"/>
        <end position="534"/>
    </location>
</feature>
<accession>A0A286UBW5</accession>
<feature type="compositionally biased region" description="Polar residues" evidence="1">
    <location>
        <begin position="463"/>
        <end position="477"/>
    </location>
</feature>
<evidence type="ECO:0000256" key="1">
    <source>
        <dbReference type="SAM" id="MobiDB-lite"/>
    </source>
</evidence>
<gene>
    <name evidence="2" type="ORF">PNOK_0712200</name>
</gene>
<feature type="compositionally biased region" description="Polar residues" evidence="1">
    <location>
        <begin position="161"/>
        <end position="173"/>
    </location>
</feature>
<feature type="compositionally biased region" description="Low complexity" evidence="1">
    <location>
        <begin position="39"/>
        <end position="55"/>
    </location>
</feature>
<feature type="region of interest" description="Disordered" evidence="1">
    <location>
        <begin position="612"/>
        <end position="651"/>
    </location>
</feature>
<proteinExistence type="predicted"/>
<feature type="compositionally biased region" description="Low complexity" evidence="1">
    <location>
        <begin position="638"/>
        <end position="651"/>
    </location>
</feature>
<feature type="compositionally biased region" description="Low complexity" evidence="1">
    <location>
        <begin position="96"/>
        <end position="108"/>
    </location>
</feature>
<dbReference type="InParanoid" id="A0A286UBW5"/>
<feature type="region of interest" description="Disordered" evidence="1">
    <location>
        <begin position="703"/>
        <end position="736"/>
    </location>
</feature>
<dbReference type="Proteomes" id="UP000217199">
    <property type="component" value="Unassembled WGS sequence"/>
</dbReference>
<comment type="caution">
    <text evidence="2">The sequence shown here is derived from an EMBL/GenBank/DDBJ whole genome shotgun (WGS) entry which is preliminary data.</text>
</comment>
<feature type="compositionally biased region" description="Polar residues" evidence="1">
    <location>
        <begin position="1"/>
        <end position="38"/>
    </location>
</feature>
<organism evidence="2 3">
    <name type="scientific">Pyrrhoderma noxium</name>
    <dbReference type="NCBI Taxonomy" id="2282107"/>
    <lineage>
        <taxon>Eukaryota</taxon>
        <taxon>Fungi</taxon>
        <taxon>Dikarya</taxon>
        <taxon>Basidiomycota</taxon>
        <taxon>Agaricomycotina</taxon>
        <taxon>Agaricomycetes</taxon>
        <taxon>Hymenochaetales</taxon>
        <taxon>Hymenochaetaceae</taxon>
        <taxon>Pyrrhoderma</taxon>
    </lineage>
</organism>
<evidence type="ECO:0000313" key="3">
    <source>
        <dbReference type="Proteomes" id="UP000217199"/>
    </source>
</evidence>
<evidence type="ECO:0000313" key="2">
    <source>
        <dbReference type="EMBL" id="PAV17058.1"/>
    </source>
</evidence>